<dbReference type="SUPFAM" id="SSF47188">
    <property type="entry name" value="Hemerythrin-like"/>
    <property type="match status" value="1"/>
</dbReference>
<evidence type="ECO:0000256" key="4">
    <source>
        <dbReference type="ARBA" id="ARBA00023004"/>
    </source>
</evidence>
<dbReference type="EMBL" id="CP061800">
    <property type="protein sequence ID" value="QTA92127.1"/>
    <property type="molecule type" value="Genomic_DNA"/>
</dbReference>
<evidence type="ECO:0000313" key="6">
    <source>
        <dbReference type="EMBL" id="QTA92127.1"/>
    </source>
</evidence>
<dbReference type="GO" id="GO:0046872">
    <property type="term" value="F:metal ion binding"/>
    <property type="evidence" value="ECO:0007669"/>
    <property type="project" value="UniProtKB-KW"/>
</dbReference>
<evidence type="ECO:0000313" key="7">
    <source>
        <dbReference type="Proteomes" id="UP000663722"/>
    </source>
</evidence>
<protein>
    <submittedName>
        <fullName evidence="6">Bacteriaohemerythrin</fullName>
    </submittedName>
</protein>
<keyword evidence="2" id="KW-0561">Oxygen transport</keyword>
<evidence type="ECO:0000259" key="5">
    <source>
        <dbReference type="Pfam" id="PF01814"/>
    </source>
</evidence>
<gene>
    <name evidence="6" type="ORF">dnm_082020</name>
</gene>
<dbReference type="NCBIfam" id="TIGR02481">
    <property type="entry name" value="hemeryth_dom"/>
    <property type="match status" value="1"/>
</dbReference>
<dbReference type="CDD" id="cd12107">
    <property type="entry name" value="Hemerythrin"/>
    <property type="match status" value="1"/>
</dbReference>
<dbReference type="InterPro" id="IPR016131">
    <property type="entry name" value="Haemerythrin_Fe_BS"/>
</dbReference>
<dbReference type="InterPro" id="IPR035938">
    <property type="entry name" value="Hemerythrin-like_sf"/>
</dbReference>
<dbReference type="InterPro" id="IPR050669">
    <property type="entry name" value="Hemerythrin"/>
</dbReference>
<dbReference type="RefSeq" id="WP_207679621.1">
    <property type="nucleotide sequence ID" value="NZ_CP061800.1"/>
</dbReference>
<organism evidence="6 7">
    <name type="scientific">Desulfonema magnum</name>
    <dbReference type="NCBI Taxonomy" id="45655"/>
    <lineage>
        <taxon>Bacteria</taxon>
        <taxon>Pseudomonadati</taxon>
        <taxon>Thermodesulfobacteriota</taxon>
        <taxon>Desulfobacteria</taxon>
        <taxon>Desulfobacterales</taxon>
        <taxon>Desulfococcaceae</taxon>
        <taxon>Desulfonema</taxon>
    </lineage>
</organism>
<dbReference type="PANTHER" id="PTHR37164">
    <property type="entry name" value="BACTERIOHEMERYTHRIN"/>
    <property type="match status" value="1"/>
</dbReference>
<keyword evidence="3" id="KW-0479">Metal-binding</keyword>
<keyword evidence="4" id="KW-0408">Iron</keyword>
<comment type="similarity">
    <text evidence="1">Belongs to the hemerythrin family.</text>
</comment>
<dbReference type="AlphaFoldDB" id="A0A975GSP6"/>
<keyword evidence="2" id="KW-0813">Transport</keyword>
<feature type="domain" description="Hemerythrin-like" evidence="5">
    <location>
        <begin position="13"/>
        <end position="126"/>
    </location>
</feature>
<evidence type="ECO:0000256" key="1">
    <source>
        <dbReference type="ARBA" id="ARBA00010587"/>
    </source>
</evidence>
<dbReference type="InterPro" id="IPR012827">
    <property type="entry name" value="Hemerythrin_metal-bd"/>
</dbReference>
<dbReference type="PANTHER" id="PTHR37164:SF1">
    <property type="entry name" value="BACTERIOHEMERYTHRIN"/>
    <property type="match status" value="1"/>
</dbReference>
<dbReference type="Pfam" id="PF01814">
    <property type="entry name" value="Hemerythrin"/>
    <property type="match status" value="1"/>
</dbReference>
<accession>A0A975GSP6</accession>
<evidence type="ECO:0000256" key="2">
    <source>
        <dbReference type="ARBA" id="ARBA00022621"/>
    </source>
</evidence>
<dbReference type="GO" id="GO:0005344">
    <property type="term" value="F:oxygen carrier activity"/>
    <property type="evidence" value="ECO:0007669"/>
    <property type="project" value="UniProtKB-KW"/>
</dbReference>
<name>A0A975GSP6_9BACT</name>
<reference evidence="6" key="1">
    <citation type="journal article" date="2021" name="Microb. Physiol.">
        <title>Proteogenomic Insights into the Physiology of Marine, Sulfate-Reducing, Filamentous Desulfonema limicola and Desulfonema magnum.</title>
        <authorList>
            <person name="Schnaars V."/>
            <person name="Wohlbrand L."/>
            <person name="Scheve S."/>
            <person name="Hinrichs C."/>
            <person name="Reinhardt R."/>
            <person name="Rabus R."/>
        </authorList>
    </citation>
    <scope>NUCLEOTIDE SEQUENCE</scope>
    <source>
        <strain evidence="6">4be13</strain>
    </source>
</reference>
<dbReference type="Proteomes" id="UP000663722">
    <property type="component" value="Chromosome"/>
</dbReference>
<dbReference type="Gene3D" id="1.20.120.50">
    <property type="entry name" value="Hemerythrin-like"/>
    <property type="match status" value="1"/>
</dbReference>
<sequence length="136" mass="15604">MPLIEWKKDFSVGVAVLDSHHRKLISLVNKLHDAMKNGKAKGVISGIISELDDYTKYHFREEEKLMEKIRYPGLNEHKKAHEYFTAAVKKYKAEADKGQAAFLSVGISVLLTDWLKNHIGMMDKKYQKDMNANGIR</sequence>
<dbReference type="PROSITE" id="PS00550">
    <property type="entry name" value="HEMERYTHRINS"/>
    <property type="match status" value="1"/>
</dbReference>
<keyword evidence="7" id="KW-1185">Reference proteome</keyword>
<dbReference type="InterPro" id="IPR012312">
    <property type="entry name" value="Hemerythrin-like"/>
</dbReference>
<evidence type="ECO:0000256" key="3">
    <source>
        <dbReference type="ARBA" id="ARBA00022723"/>
    </source>
</evidence>
<dbReference type="KEGG" id="dmm:dnm_082020"/>
<proteinExistence type="inferred from homology"/>
<dbReference type="NCBIfam" id="NF033749">
    <property type="entry name" value="bact_hemeryth"/>
    <property type="match status" value="1"/>
</dbReference>